<sequence>MNLVLISSPLLSNQVVLSRRWTIVKIVSLGQLESWIITEGGTSSLRGWTKLIACHEQLISLGI</sequence>
<evidence type="ECO:0000313" key="2">
    <source>
        <dbReference type="Proteomes" id="UP000055024"/>
    </source>
</evidence>
<organism evidence="1 2">
    <name type="scientific">Trichinella zimbabwensis</name>
    <dbReference type="NCBI Taxonomy" id="268475"/>
    <lineage>
        <taxon>Eukaryota</taxon>
        <taxon>Metazoa</taxon>
        <taxon>Ecdysozoa</taxon>
        <taxon>Nematoda</taxon>
        <taxon>Enoplea</taxon>
        <taxon>Dorylaimia</taxon>
        <taxon>Trichinellida</taxon>
        <taxon>Trichinellidae</taxon>
        <taxon>Trichinella</taxon>
    </lineage>
</organism>
<gene>
    <name evidence="1" type="ORF">T11_5455</name>
</gene>
<reference evidence="1 2" key="1">
    <citation type="submission" date="2015-01" db="EMBL/GenBank/DDBJ databases">
        <title>Evolution of Trichinella species and genotypes.</title>
        <authorList>
            <person name="Korhonen P.K."/>
            <person name="Edoardo P."/>
            <person name="Giuseppe L.R."/>
            <person name="Gasser R.B."/>
        </authorList>
    </citation>
    <scope>NUCLEOTIDE SEQUENCE [LARGE SCALE GENOMIC DNA]</scope>
    <source>
        <strain evidence="1">ISS1029</strain>
    </source>
</reference>
<dbReference type="EMBL" id="JYDP01000087">
    <property type="protein sequence ID" value="KRZ08428.1"/>
    <property type="molecule type" value="Genomic_DNA"/>
</dbReference>
<protein>
    <submittedName>
        <fullName evidence="1">Uncharacterized protein</fullName>
    </submittedName>
</protein>
<keyword evidence="2" id="KW-1185">Reference proteome</keyword>
<dbReference type="Proteomes" id="UP000055024">
    <property type="component" value="Unassembled WGS sequence"/>
</dbReference>
<evidence type="ECO:0000313" key="1">
    <source>
        <dbReference type="EMBL" id="KRZ08428.1"/>
    </source>
</evidence>
<proteinExistence type="predicted"/>
<comment type="caution">
    <text evidence="1">The sequence shown here is derived from an EMBL/GenBank/DDBJ whole genome shotgun (WGS) entry which is preliminary data.</text>
</comment>
<accession>A0A0V1HDQ7</accession>
<dbReference type="AlphaFoldDB" id="A0A0V1HDQ7"/>
<name>A0A0V1HDQ7_9BILA</name>